<dbReference type="InterPro" id="IPR011037">
    <property type="entry name" value="Pyrv_Knase-like_insert_dom_sf"/>
</dbReference>
<dbReference type="PROSITE" id="PS51340">
    <property type="entry name" value="MOSC"/>
    <property type="match status" value="1"/>
</dbReference>
<dbReference type="GO" id="GO:0003824">
    <property type="term" value="F:catalytic activity"/>
    <property type="evidence" value="ECO:0007669"/>
    <property type="project" value="InterPro"/>
</dbReference>
<dbReference type="AlphaFoldDB" id="A0A1H2N733"/>
<organism evidence="2 3">
    <name type="scientific">Pseudomonas sihuiensis</name>
    <dbReference type="NCBI Taxonomy" id="1274359"/>
    <lineage>
        <taxon>Bacteria</taxon>
        <taxon>Pseudomonadati</taxon>
        <taxon>Pseudomonadota</taxon>
        <taxon>Gammaproteobacteria</taxon>
        <taxon>Pseudomonadales</taxon>
        <taxon>Pseudomonadaceae</taxon>
        <taxon>Pseudomonas</taxon>
    </lineage>
</organism>
<sequence>MSPLQELLADVPQVGQVRWIGVRPKAREAMLEVEAVEARREAGLTGDHSRPGPRNARQVTLIQWEHLAVVAALLGRDAPMPPSELRRNIAVAGINLFSLKGRRFRIGQALLETTGWCQPCARLEERLGRGTFQAMRGHGGITARVIEGGIIRLEDAVSVETLETISDPQDNDARQGWRARLAGR</sequence>
<dbReference type="InterPro" id="IPR005302">
    <property type="entry name" value="MoCF_Sase_C"/>
</dbReference>
<dbReference type="GO" id="GO:0030170">
    <property type="term" value="F:pyridoxal phosphate binding"/>
    <property type="evidence" value="ECO:0007669"/>
    <property type="project" value="InterPro"/>
</dbReference>
<dbReference type="PANTHER" id="PTHR36930:SF1">
    <property type="entry name" value="MOSC DOMAIN-CONTAINING PROTEIN"/>
    <property type="match status" value="1"/>
</dbReference>
<name>A0A1H2N733_9PSED</name>
<evidence type="ECO:0000313" key="2">
    <source>
        <dbReference type="EMBL" id="SDV00895.1"/>
    </source>
</evidence>
<feature type="domain" description="MOSC" evidence="1">
    <location>
        <begin position="28"/>
        <end position="160"/>
    </location>
</feature>
<dbReference type="Gene3D" id="2.40.33.20">
    <property type="entry name" value="PK beta-barrel domain-like"/>
    <property type="match status" value="1"/>
</dbReference>
<evidence type="ECO:0000313" key="3">
    <source>
        <dbReference type="Proteomes" id="UP000198675"/>
    </source>
</evidence>
<accession>A0A1H2N733</accession>
<gene>
    <name evidence="2" type="ORF">SAMN05216363_4756</name>
</gene>
<reference evidence="3" key="1">
    <citation type="submission" date="2016-10" db="EMBL/GenBank/DDBJ databases">
        <authorList>
            <person name="Varghese N."/>
            <person name="Submissions S."/>
        </authorList>
    </citation>
    <scope>NUCLEOTIDE SEQUENCE [LARGE SCALE GENOMIC DNA]</scope>
    <source>
        <strain evidence="3">KCTC 32246</strain>
    </source>
</reference>
<evidence type="ECO:0000259" key="1">
    <source>
        <dbReference type="PROSITE" id="PS51340"/>
    </source>
</evidence>
<dbReference type="PANTHER" id="PTHR36930">
    <property type="entry name" value="METAL-SULFUR CLUSTER BIOSYNTHESIS PROTEINS YUAD-RELATED"/>
    <property type="match status" value="1"/>
</dbReference>
<dbReference type="RefSeq" id="WP_092379923.1">
    <property type="nucleotide sequence ID" value="NZ_LT629797.1"/>
</dbReference>
<dbReference type="GO" id="GO:0030151">
    <property type="term" value="F:molybdenum ion binding"/>
    <property type="evidence" value="ECO:0007669"/>
    <property type="project" value="InterPro"/>
</dbReference>
<dbReference type="SUPFAM" id="SSF50800">
    <property type="entry name" value="PK beta-barrel domain-like"/>
    <property type="match status" value="1"/>
</dbReference>
<dbReference type="EMBL" id="LT629797">
    <property type="protein sequence ID" value="SDV00895.1"/>
    <property type="molecule type" value="Genomic_DNA"/>
</dbReference>
<dbReference type="InterPro" id="IPR052716">
    <property type="entry name" value="MOSC_domain"/>
</dbReference>
<proteinExistence type="predicted"/>
<dbReference type="Pfam" id="PF03473">
    <property type="entry name" value="MOSC"/>
    <property type="match status" value="1"/>
</dbReference>
<protein>
    <submittedName>
        <fullName evidence="2">MOSC domain-containing protein</fullName>
    </submittedName>
</protein>
<dbReference type="Proteomes" id="UP000198675">
    <property type="component" value="Chromosome I"/>
</dbReference>
<keyword evidence="3" id="KW-1185">Reference proteome</keyword>